<keyword evidence="5 8" id="KW-0804">Transcription</keyword>
<feature type="coiled-coil region" evidence="8">
    <location>
        <begin position="16"/>
        <end position="74"/>
    </location>
</feature>
<dbReference type="InterPro" id="IPR028624">
    <property type="entry name" value="Tscrpt_elong_fac_GreA/B"/>
</dbReference>
<dbReference type="PATRIC" id="fig|1142394.8.peg.211"/>
<dbReference type="HOGENOM" id="CLU_101379_2_0_0"/>
<sequence>MEFITPEDQSRIQARLDELHHNRTDIKERIAAAREQGDLKENAEYHAMRERQGMEEAEIKRLEEKLQNAQVTDNVEKPDDMVFLGSVVVLKDLSDDSSDLYKLVGTASGSFDADEIEVTASSPMGEALMKARVGETVKVDLPKGVKRFEIVEMRG</sequence>
<proteinExistence type="inferred from homology"/>
<organism evidence="11 12">
    <name type="scientific">Phycisphaera mikurensis (strain NBRC 102666 / KCTC 22515 / FYK2301M01)</name>
    <dbReference type="NCBI Taxonomy" id="1142394"/>
    <lineage>
        <taxon>Bacteria</taxon>
        <taxon>Pseudomonadati</taxon>
        <taxon>Planctomycetota</taxon>
        <taxon>Phycisphaerae</taxon>
        <taxon>Phycisphaerales</taxon>
        <taxon>Phycisphaeraceae</taxon>
        <taxon>Phycisphaera</taxon>
    </lineage>
</organism>
<dbReference type="PANTHER" id="PTHR30437:SF4">
    <property type="entry name" value="TRANSCRIPTION ELONGATION FACTOR GREA"/>
    <property type="match status" value="1"/>
</dbReference>
<evidence type="ECO:0000259" key="9">
    <source>
        <dbReference type="Pfam" id="PF01272"/>
    </source>
</evidence>
<dbReference type="Gene3D" id="3.10.50.30">
    <property type="entry name" value="Transcription elongation factor, GreA/GreB, C-terminal domain"/>
    <property type="match status" value="1"/>
</dbReference>
<dbReference type="OrthoDB" id="9808774at2"/>
<dbReference type="HAMAP" id="MF_00105">
    <property type="entry name" value="GreA_GreB"/>
    <property type="match status" value="1"/>
</dbReference>
<evidence type="ECO:0000256" key="7">
    <source>
        <dbReference type="ARBA" id="ARBA00030776"/>
    </source>
</evidence>
<dbReference type="GO" id="GO:0032784">
    <property type="term" value="P:regulation of DNA-templated transcription elongation"/>
    <property type="evidence" value="ECO:0007669"/>
    <property type="project" value="UniProtKB-UniRule"/>
</dbReference>
<dbReference type="KEGG" id="phm:PSMK_02080"/>
<keyword evidence="8" id="KW-0175">Coiled coil</keyword>
<dbReference type="InterPro" id="IPR036953">
    <property type="entry name" value="GreA/GreB_C_sf"/>
</dbReference>
<dbReference type="EMBL" id="AP012338">
    <property type="protein sequence ID" value="BAM02367.1"/>
    <property type="molecule type" value="Genomic_DNA"/>
</dbReference>
<dbReference type="Gene3D" id="1.10.287.180">
    <property type="entry name" value="Transcription elongation factor, GreA/GreB, N-terminal domain"/>
    <property type="match status" value="1"/>
</dbReference>
<dbReference type="STRING" id="1142394.PSMK_02080"/>
<evidence type="ECO:0000256" key="6">
    <source>
        <dbReference type="ARBA" id="ARBA00024916"/>
    </source>
</evidence>
<keyword evidence="11" id="KW-0648">Protein biosynthesis</keyword>
<dbReference type="Pfam" id="PF03449">
    <property type="entry name" value="GreA_GreB_N"/>
    <property type="match status" value="1"/>
</dbReference>
<name>I0IAS9_PHYMF</name>
<evidence type="ECO:0000256" key="8">
    <source>
        <dbReference type="HAMAP-Rule" id="MF_00105"/>
    </source>
</evidence>
<dbReference type="RefSeq" id="WP_014435587.1">
    <property type="nucleotide sequence ID" value="NC_017080.1"/>
</dbReference>
<dbReference type="AlphaFoldDB" id="I0IAS9"/>
<accession>I0IAS9</accession>
<dbReference type="SUPFAM" id="SSF54534">
    <property type="entry name" value="FKBP-like"/>
    <property type="match status" value="1"/>
</dbReference>
<keyword evidence="3 8" id="KW-0805">Transcription regulation</keyword>
<gene>
    <name evidence="8 11" type="primary">greA</name>
    <name evidence="11" type="ordered locus">PSMK_02080</name>
</gene>
<dbReference type="Pfam" id="PF01272">
    <property type="entry name" value="GreA_GreB"/>
    <property type="match status" value="1"/>
</dbReference>
<feature type="domain" description="Transcription elongation factor GreA/GreB C-terminal" evidence="9">
    <location>
        <begin position="78"/>
        <end position="152"/>
    </location>
</feature>
<dbReference type="InterPro" id="IPR001437">
    <property type="entry name" value="Tscrpt_elong_fac_GreA/B_C"/>
</dbReference>
<keyword evidence="11" id="KW-0251">Elongation factor</keyword>
<dbReference type="GO" id="GO:0003677">
    <property type="term" value="F:DNA binding"/>
    <property type="evidence" value="ECO:0007669"/>
    <property type="project" value="UniProtKB-UniRule"/>
</dbReference>
<reference evidence="11 12" key="1">
    <citation type="submission" date="2012-02" db="EMBL/GenBank/DDBJ databases">
        <title>Complete genome sequence of Phycisphaera mikurensis NBRC 102666.</title>
        <authorList>
            <person name="Ankai A."/>
            <person name="Hosoyama A."/>
            <person name="Terui Y."/>
            <person name="Sekine M."/>
            <person name="Fukai R."/>
            <person name="Kato Y."/>
            <person name="Nakamura S."/>
            <person name="Yamada-Narita S."/>
            <person name="Kawakoshi A."/>
            <person name="Fukunaga Y."/>
            <person name="Yamazaki S."/>
            <person name="Fujita N."/>
        </authorList>
    </citation>
    <scope>NUCLEOTIDE SEQUENCE [LARGE SCALE GENOMIC DNA]</scope>
    <source>
        <strain evidence="12">NBRC 102666 / KCTC 22515 / FYK2301M01</strain>
    </source>
</reference>
<evidence type="ECO:0000256" key="1">
    <source>
        <dbReference type="ARBA" id="ARBA00008213"/>
    </source>
</evidence>
<dbReference type="eggNOG" id="COG0782">
    <property type="taxonomic scope" value="Bacteria"/>
</dbReference>
<dbReference type="InterPro" id="IPR022691">
    <property type="entry name" value="Tscrpt_elong_fac_GreA/B_N"/>
</dbReference>
<evidence type="ECO:0000256" key="4">
    <source>
        <dbReference type="ARBA" id="ARBA00023125"/>
    </source>
</evidence>
<evidence type="ECO:0000313" key="11">
    <source>
        <dbReference type="EMBL" id="BAM02367.1"/>
    </source>
</evidence>
<dbReference type="InterPro" id="IPR023459">
    <property type="entry name" value="Tscrpt_elong_fac_GreA/B_fam"/>
</dbReference>
<evidence type="ECO:0000256" key="3">
    <source>
        <dbReference type="ARBA" id="ARBA00023015"/>
    </source>
</evidence>
<dbReference type="SUPFAM" id="SSF46557">
    <property type="entry name" value="GreA transcript cleavage protein, N-terminal domain"/>
    <property type="match status" value="1"/>
</dbReference>
<dbReference type="GO" id="GO:0070063">
    <property type="term" value="F:RNA polymerase binding"/>
    <property type="evidence" value="ECO:0007669"/>
    <property type="project" value="InterPro"/>
</dbReference>
<protein>
    <recommendedName>
        <fullName evidence="2 8">Transcription elongation factor GreA</fullName>
    </recommendedName>
    <alternativeName>
        <fullName evidence="7 8">Transcript cleavage factor GreA</fullName>
    </alternativeName>
</protein>
<evidence type="ECO:0000256" key="5">
    <source>
        <dbReference type="ARBA" id="ARBA00023163"/>
    </source>
</evidence>
<evidence type="ECO:0000259" key="10">
    <source>
        <dbReference type="Pfam" id="PF03449"/>
    </source>
</evidence>
<keyword evidence="12" id="KW-1185">Reference proteome</keyword>
<feature type="domain" description="Transcription elongation factor GreA/GreB N-terminal" evidence="10">
    <location>
        <begin position="4"/>
        <end position="71"/>
    </location>
</feature>
<evidence type="ECO:0000256" key="2">
    <source>
        <dbReference type="ARBA" id="ARBA00013729"/>
    </source>
</evidence>
<dbReference type="GO" id="GO:0003746">
    <property type="term" value="F:translation elongation factor activity"/>
    <property type="evidence" value="ECO:0007669"/>
    <property type="project" value="UniProtKB-KW"/>
</dbReference>
<keyword evidence="4 8" id="KW-0238">DNA-binding</keyword>
<dbReference type="PIRSF" id="PIRSF006092">
    <property type="entry name" value="GreA_GreB"/>
    <property type="match status" value="1"/>
</dbReference>
<dbReference type="InterPro" id="IPR036805">
    <property type="entry name" value="Tscrpt_elong_fac_GreA/B_N_sf"/>
</dbReference>
<dbReference type="Proteomes" id="UP000007881">
    <property type="component" value="Chromosome"/>
</dbReference>
<dbReference type="FunFam" id="1.10.287.180:FF:000001">
    <property type="entry name" value="Transcription elongation factor GreA"/>
    <property type="match status" value="1"/>
</dbReference>
<dbReference type="GO" id="GO:0006354">
    <property type="term" value="P:DNA-templated transcription elongation"/>
    <property type="evidence" value="ECO:0007669"/>
    <property type="project" value="TreeGrafter"/>
</dbReference>
<comment type="similarity">
    <text evidence="1 8">Belongs to the GreA/GreB family.</text>
</comment>
<evidence type="ECO:0000313" key="12">
    <source>
        <dbReference type="Proteomes" id="UP000007881"/>
    </source>
</evidence>
<dbReference type="PANTHER" id="PTHR30437">
    <property type="entry name" value="TRANSCRIPTION ELONGATION FACTOR GREA"/>
    <property type="match status" value="1"/>
</dbReference>
<comment type="function">
    <text evidence="6 8">Necessary for efficient RNA polymerase transcription elongation past template-encoded arresting sites. The arresting sites in DNA have the property of trapping a certain fraction of elongating RNA polymerases that pass through, resulting in locked ternary complexes. Cleavage of the nascent transcript by cleavage factors such as GreA or GreB allows the resumption of elongation from the new 3'terminus. GreA releases sequences of 2 to 3 nucleotides.</text>
</comment>